<keyword evidence="1" id="KW-1133">Transmembrane helix</keyword>
<dbReference type="EMBL" id="PGCL01000003">
    <property type="protein sequence ID" value="TAJ44131.1"/>
    <property type="molecule type" value="Genomic_DNA"/>
</dbReference>
<feature type="transmembrane region" description="Helical" evidence="1">
    <location>
        <begin position="36"/>
        <end position="56"/>
    </location>
</feature>
<keyword evidence="1" id="KW-0812">Transmembrane</keyword>
<evidence type="ECO:0000313" key="2">
    <source>
        <dbReference type="EMBL" id="TAJ44131.1"/>
    </source>
</evidence>
<dbReference type="RefSeq" id="WP_130647199.1">
    <property type="nucleotide sequence ID" value="NZ_PGCL01000003.1"/>
</dbReference>
<proteinExistence type="predicted"/>
<gene>
    <name evidence="2" type="ORF">CUJ86_08865</name>
</gene>
<evidence type="ECO:0000256" key="1">
    <source>
        <dbReference type="SAM" id="Phobius"/>
    </source>
</evidence>
<keyword evidence="1" id="KW-0472">Membrane</keyword>
<name>A0A483CSF3_9EURY</name>
<protein>
    <submittedName>
        <fullName evidence="2">Uncharacterized protein</fullName>
    </submittedName>
</protein>
<comment type="caution">
    <text evidence="2">The sequence shown here is derived from an EMBL/GenBank/DDBJ whole genome shotgun (WGS) entry which is preliminary data.</text>
</comment>
<evidence type="ECO:0000313" key="3">
    <source>
        <dbReference type="Proteomes" id="UP000292580"/>
    </source>
</evidence>
<feature type="transmembrane region" description="Helical" evidence="1">
    <location>
        <begin position="6"/>
        <end position="29"/>
    </location>
</feature>
<sequence>MCLLRIVGALLFLLRCVVSIASMVIMIVGPFRILSVLVRVVPTSCAGPAAPLLFVLKKVL</sequence>
<accession>A0A483CSF3</accession>
<reference evidence="2 3" key="1">
    <citation type="submission" date="2017-11" db="EMBL/GenBank/DDBJ databases">
        <title>Isolation and Characterization of Methanofollis Species from Methane Seep Offshore SW Taiwan.</title>
        <authorList>
            <person name="Teng N.-H."/>
            <person name="Lai M.-C."/>
            <person name="Chen S.-C."/>
        </authorList>
    </citation>
    <scope>NUCLEOTIDE SEQUENCE [LARGE SCALE GENOMIC DNA]</scope>
    <source>
        <strain evidence="2 3">FWC-SCC2</strain>
    </source>
</reference>
<dbReference type="AlphaFoldDB" id="A0A483CSF3"/>
<keyword evidence="3" id="KW-1185">Reference proteome</keyword>
<organism evidence="2 3">
    <name type="scientific">Methanofollis fontis</name>
    <dbReference type="NCBI Taxonomy" id="2052832"/>
    <lineage>
        <taxon>Archaea</taxon>
        <taxon>Methanobacteriati</taxon>
        <taxon>Methanobacteriota</taxon>
        <taxon>Stenosarchaea group</taxon>
        <taxon>Methanomicrobia</taxon>
        <taxon>Methanomicrobiales</taxon>
        <taxon>Methanomicrobiaceae</taxon>
        <taxon>Methanofollis</taxon>
    </lineage>
</organism>
<dbReference type="Proteomes" id="UP000292580">
    <property type="component" value="Unassembled WGS sequence"/>
</dbReference>